<dbReference type="OrthoDB" id="10369615at2759"/>
<evidence type="ECO:0000259" key="1">
    <source>
        <dbReference type="SMART" id="SM00355"/>
    </source>
</evidence>
<feature type="domain" description="C2H2-type" evidence="1">
    <location>
        <begin position="238"/>
        <end position="257"/>
    </location>
</feature>
<feature type="domain" description="C2H2-type" evidence="1">
    <location>
        <begin position="296"/>
        <end position="321"/>
    </location>
</feature>
<protein>
    <recommendedName>
        <fullName evidence="1">C2H2-type domain-containing protein</fullName>
    </recommendedName>
</protein>
<evidence type="ECO:0000313" key="3">
    <source>
        <dbReference type="Proteomes" id="UP000467700"/>
    </source>
</evidence>
<evidence type="ECO:0000313" key="2">
    <source>
        <dbReference type="EMBL" id="CAA7264255.1"/>
    </source>
</evidence>
<dbReference type="InterPro" id="IPR013087">
    <property type="entry name" value="Znf_C2H2_type"/>
</dbReference>
<dbReference type="EMBL" id="CACVBS010000044">
    <property type="protein sequence ID" value="CAA7264255.1"/>
    <property type="molecule type" value="Genomic_DNA"/>
</dbReference>
<feature type="domain" description="C2H2-type" evidence="1">
    <location>
        <begin position="269"/>
        <end position="292"/>
    </location>
</feature>
<name>A0A8S0VZU1_CYCAE</name>
<dbReference type="AlphaFoldDB" id="A0A8S0VZU1"/>
<keyword evidence="3" id="KW-1185">Reference proteome</keyword>
<organism evidence="2 3">
    <name type="scientific">Cyclocybe aegerita</name>
    <name type="common">Black poplar mushroom</name>
    <name type="synonym">Agrocybe aegerita</name>
    <dbReference type="NCBI Taxonomy" id="1973307"/>
    <lineage>
        <taxon>Eukaryota</taxon>
        <taxon>Fungi</taxon>
        <taxon>Dikarya</taxon>
        <taxon>Basidiomycota</taxon>
        <taxon>Agaricomycotina</taxon>
        <taxon>Agaricomycetes</taxon>
        <taxon>Agaricomycetidae</taxon>
        <taxon>Agaricales</taxon>
        <taxon>Agaricineae</taxon>
        <taxon>Bolbitiaceae</taxon>
        <taxon>Cyclocybe</taxon>
    </lineage>
</organism>
<reference evidence="2 3" key="1">
    <citation type="submission" date="2020-01" db="EMBL/GenBank/DDBJ databases">
        <authorList>
            <person name="Gupta K D."/>
        </authorList>
    </citation>
    <scope>NUCLEOTIDE SEQUENCE [LARGE SCALE GENOMIC DNA]</scope>
</reference>
<accession>A0A8S0VZU1</accession>
<proteinExistence type="predicted"/>
<comment type="caution">
    <text evidence="2">The sequence shown here is derived from an EMBL/GenBank/DDBJ whole genome shotgun (WGS) entry which is preliminary data.</text>
</comment>
<gene>
    <name evidence="2" type="ORF">AAE3_LOCUS6665</name>
</gene>
<sequence>MSRGSQNDYNTPVGSAWASWNSASRADDEVGPYSLPTDHVSNHGSSTFAPSWGTHYVSGQSMMQYLPNPVMQHEEYATQTDGRIQGHESNMNPLSTHNFRGSGFDPRANCSHPSSSALVSCPEFSRLEPPARIASQQPGYNLSSDYYPIVPSQFYTEVPTHNWQQNGQHAPGSRQSFQRADRIEPAMDPAPRPQVSALLSVAEIQHRHSGSMQCKLHLLLNLKGLPSRTAERVPAEALCNAELTTVGELLRHLKHVHDITGNHARAGACSCAWPGCGKQLKEASYLRHVLTHCICWVCPVRACLKTAPRYEALLVHFERCHPGLSLAGPSSSQYSYADFKTAVDLGRLFSDA</sequence>
<dbReference type="Proteomes" id="UP000467700">
    <property type="component" value="Unassembled WGS sequence"/>
</dbReference>
<dbReference type="SMART" id="SM00355">
    <property type="entry name" value="ZnF_C2H2"/>
    <property type="match status" value="3"/>
</dbReference>